<dbReference type="EMBL" id="CAXLJM020000019">
    <property type="protein sequence ID" value="CAL8085575.1"/>
    <property type="molecule type" value="Genomic_DNA"/>
</dbReference>
<dbReference type="SUPFAM" id="SSF55486">
    <property type="entry name" value="Metalloproteases ('zincins'), catalytic domain"/>
    <property type="match status" value="1"/>
</dbReference>
<keyword evidence="3" id="KW-1015">Disulfide bond</keyword>
<keyword evidence="2 7" id="KW-0732">Signal</keyword>
<organism evidence="8 9">
    <name type="scientific">Orchesella dallaii</name>
    <dbReference type="NCBI Taxonomy" id="48710"/>
    <lineage>
        <taxon>Eukaryota</taxon>
        <taxon>Metazoa</taxon>
        <taxon>Ecdysozoa</taxon>
        <taxon>Arthropoda</taxon>
        <taxon>Hexapoda</taxon>
        <taxon>Collembola</taxon>
        <taxon>Entomobryomorpha</taxon>
        <taxon>Entomobryoidea</taxon>
        <taxon>Orchesellidae</taxon>
        <taxon>Orchesellinae</taxon>
        <taxon>Orchesella</taxon>
    </lineage>
</organism>
<evidence type="ECO:0000256" key="7">
    <source>
        <dbReference type="SAM" id="SignalP"/>
    </source>
</evidence>
<evidence type="ECO:0000313" key="8">
    <source>
        <dbReference type="EMBL" id="CAL8085575.1"/>
    </source>
</evidence>
<dbReference type="EC" id="3.4.-.-" evidence="6"/>
<dbReference type="PANTHER" id="PTHR10514">
    <property type="entry name" value="ANGIOTENSIN-CONVERTING ENZYME"/>
    <property type="match status" value="1"/>
</dbReference>
<comment type="cofactor">
    <cofactor evidence="6">
        <name>Zn(2+)</name>
        <dbReference type="ChEBI" id="CHEBI:29105"/>
    </cofactor>
    <text evidence="6">Binds 1 zinc ion per subunit.</text>
</comment>
<keyword evidence="6" id="KW-0121">Carboxypeptidase</keyword>
<gene>
    <name evidence="8" type="ORF">ODALV1_LOCUS6157</name>
</gene>
<keyword evidence="6" id="KW-0378">Hydrolase</keyword>
<dbReference type="PRINTS" id="PR00791">
    <property type="entry name" value="PEPDIPTASEA"/>
</dbReference>
<evidence type="ECO:0000256" key="2">
    <source>
        <dbReference type="ARBA" id="ARBA00022729"/>
    </source>
</evidence>
<keyword evidence="6" id="KW-0479">Metal-binding</keyword>
<protein>
    <recommendedName>
        <fullName evidence="6">Angiotensin-converting enzyme</fullName>
        <ecNumber evidence="6">3.4.-.-</ecNumber>
    </recommendedName>
</protein>
<proteinExistence type="inferred from homology"/>
<dbReference type="InterPro" id="IPR001548">
    <property type="entry name" value="Peptidase_M2"/>
</dbReference>
<keyword evidence="6" id="KW-0862">Zinc</keyword>
<comment type="similarity">
    <text evidence="1 5 6">Belongs to the peptidase M2 family.</text>
</comment>
<comment type="caution">
    <text evidence="8">The sequence shown here is derived from an EMBL/GenBank/DDBJ whole genome shotgun (WGS) entry which is preliminary data.</text>
</comment>
<evidence type="ECO:0000256" key="4">
    <source>
        <dbReference type="ARBA" id="ARBA00023180"/>
    </source>
</evidence>
<evidence type="ECO:0000256" key="5">
    <source>
        <dbReference type="PROSITE-ProRule" id="PRU01355"/>
    </source>
</evidence>
<keyword evidence="6" id="KW-0482">Metalloprotease</keyword>
<keyword evidence="9" id="KW-1185">Reference proteome</keyword>
<name>A0ABP1Q5K5_9HEXA</name>
<keyword evidence="4 6" id="KW-0325">Glycoprotein</keyword>
<dbReference type="Proteomes" id="UP001642540">
    <property type="component" value="Unassembled WGS sequence"/>
</dbReference>
<comment type="caution">
    <text evidence="5">Lacks conserved residue(s) required for the propagation of feature annotation.</text>
</comment>
<sequence>MLTFTMKITTILFVSAQIILTHSCNPKKSSPPSGQVRVTNVSPNFNESSNDNIDWTLTEEKKLKQRQKLPLKYEEVFRGMGMGDEYVTAVMNYENDKENLTLKEIYENQVMERVNNAEREWKHLVDFARTLNPDITDEEDEDLVSQRIKLFIEISEIFDNAKICPYNNQTCDLKKPNQLIIGDRFIESIDYEELSYLWTAWRNATGRKLRGIYTKFVNVDRVLAKKVGLYGHTEVWLASFNSSTFQKDCEAIWDNVKPLYEELHAYIRFKLGERYPSKIKPEDPIPAHLVSNLLGETFEGLFSLLVPFPNVSIDMDVELKKRFSQDLEGIRGMFETANGFFMSMGMMNMSSAYGPKSMLMEPEGKRVSCNPVSYPVGRNDMRIRMCAEVILQDFMIMHHELGHVQHFLSKQNGTYFDRLKPDYPGFEEAVGDVIFLSAGTPQHMAKIGLLENNSSLSKESTINYLMQVGLQKIAVLSFTYVIDAYRWKLFDGTIEPGNWTYYWVKMRSDIQGLIPPVIRDEQDFDIGSKYHVANDLQTISYFVSHILQFQLHKGLCKIAKQYPAQPLHQCDLYGSKEAGTQFSKLLQTGKWENFLEETLGENGMNASALLEYFSPLYEYLKEYRAEKNYPIGWSKTAFKAFVRSG</sequence>
<feature type="signal peptide" evidence="7">
    <location>
        <begin position="1"/>
        <end position="16"/>
    </location>
</feature>
<evidence type="ECO:0000256" key="1">
    <source>
        <dbReference type="ARBA" id="ARBA00008139"/>
    </source>
</evidence>
<accession>A0ABP1Q5K5</accession>
<keyword evidence="6" id="KW-0645">Protease</keyword>
<evidence type="ECO:0000256" key="6">
    <source>
        <dbReference type="RuleBase" id="RU361144"/>
    </source>
</evidence>
<dbReference type="PROSITE" id="PS52011">
    <property type="entry name" value="PEPTIDASE_M2"/>
    <property type="match status" value="1"/>
</dbReference>
<evidence type="ECO:0000313" key="9">
    <source>
        <dbReference type="Proteomes" id="UP001642540"/>
    </source>
</evidence>
<feature type="chain" id="PRO_5047323983" description="Angiotensin-converting enzyme" evidence="7">
    <location>
        <begin position="17"/>
        <end position="645"/>
    </location>
</feature>
<dbReference type="Pfam" id="PF01401">
    <property type="entry name" value="Peptidase_M2"/>
    <property type="match status" value="1"/>
</dbReference>
<dbReference type="PANTHER" id="PTHR10514:SF27">
    <property type="entry name" value="ANGIOTENSIN-CONVERTING ENZYME"/>
    <property type="match status" value="1"/>
</dbReference>
<evidence type="ECO:0000256" key="3">
    <source>
        <dbReference type="ARBA" id="ARBA00023157"/>
    </source>
</evidence>
<dbReference type="CDD" id="cd06461">
    <property type="entry name" value="M2_ACE"/>
    <property type="match status" value="1"/>
</dbReference>
<reference evidence="8 9" key="1">
    <citation type="submission" date="2024-08" db="EMBL/GenBank/DDBJ databases">
        <authorList>
            <person name="Cucini C."/>
            <person name="Frati F."/>
        </authorList>
    </citation>
    <scope>NUCLEOTIDE SEQUENCE [LARGE SCALE GENOMIC DNA]</scope>
</reference>